<reference evidence="2 3" key="1">
    <citation type="journal article" date="2010" name="Stand. Genomic Sci.">
        <title>Complete genome sequence of Streptosporangium roseum type strain (NI 9100).</title>
        <authorList>
            <person name="Nolan M."/>
            <person name="Sikorski J."/>
            <person name="Jando M."/>
            <person name="Lucas S."/>
            <person name="Lapidus A."/>
            <person name="Glavina Del Rio T."/>
            <person name="Chen F."/>
            <person name="Tice H."/>
            <person name="Pitluck S."/>
            <person name="Cheng J.F."/>
            <person name="Chertkov O."/>
            <person name="Sims D."/>
            <person name="Meincke L."/>
            <person name="Brettin T."/>
            <person name="Han C."/>
            <person name="Detter J.C."/>
            <person name="Bruce D."/>
            <person name="Goodwin L."/>
            <person name="Land M."/>
            <person name="Hauser L."/>
            <person name="Chang Y.J."/>
            <person name="Jeffries C.D."/>
            <person name="Ivanova N."/>
            <person name="Mavromatis K."/>
            <person name="Mikhailova N."/>
            <person name="Chen A."/>
            <person name="Palaniappan K."/>
            <person name="Chain P."/>
            <person name="Rohde M."/>
            <person name="Goker M."/>
            <person name="Bristow J."/>
            <person name="Eisen J.A."/>
            <person name="Markowitz V."/>
            <person name="Hugenholtz P."/>
            <person name="Kyrpides N.C."/>
            <person name="Klenk H.P."/>
        </authorList>
    </citation>
    <scope>NUCLEOTIDE SEQUENCE [LARGE SCALE GENOMIC DNA]</scope>
    <source>
        <strain evidence="3">ATCC 12428 / DSM 43021 / JCM 3005 / NI 9100</strain>
    </source>
</reference>
<proteinExistence type="predicted"/>
<evidence type="ECO:0000313" key="2">
    <source>
        <dbReference type="EMBL" id="ACZ85686.1"/>
    </source>
</evidence>
<keyword evidence="3" id="KW-1185">Reference proteome</keyword>
<evidence type="ECO:0000256" key="1">
    <source>
        <dbReference type="SAM" id="MobiDB-lite"/>
    </source>
</evidence>
<dbReference type="HOGENOM" id="CLU_2669606_0_0_11"/>
<dbReference type="EMBL" id="CP001814">
    <property type="protein sequence ID" value="ACZ85686.1"/>
    <property type="molecule type" value="Genomic_DNA"/>
</dbReference>
<evidence type="ECO:0000313" key="3">
    <source>
        <dbReference type="Proteomes" id="UP000002029"/>
    </source>
</evidence>
<dbReference type="KEGG" id="sro:Sros_2721"/>
<sequence>MPAPVRYRSTAEVYAAGGADRGTTRARGSRSAPPLPSSVAGSIGTPAASPPVDRTATIGSLVKEVLDYQCVPTHS</sequence>
<accession>D2B500</accession>
<feature type="region of interest" description="Disordered" evidence="1">
    <location>
        <begin position="1"/>
        <end position="54"/>
    </location>
</feature>
<gene>
    <name evidence="2" type="ordered locus">Sros_2721</name>
</gene>
<organism evidence="2 3">
    <name type="scientific">Streptosporangium roseum (strain ATCC 12428 / DSM 43021 / JCM 3005 / KCTC 9067 / NCIMB 10171 / NRRL 2505 / NI 9100)</name>
    <dbReference type="NCBI Taxonomy" id="479432"/>
    <lineage>
        <taxon>Bacteria</taxon>
        <taxon>Bacillati</taxon>
        <taxon>Actinomycetota</taxon>
        <taxon>Actinomycetes</taxon>
        <taxon>Streptosporangiales</taxon>
        <taxon>Streptosporangiaceae</taxon>
        <taxon>Streptosporangium</taxon>
    </lineage>
</organism>
<protein>
    <submittedName>
        <fullName evidence="2">Uncharacterized protein</fullName>
    </submittedName>
</protein>
<dbReference type="Proteomes" id="UP000002029">
    <property type="component" value="Chromosome"/>
</dbReference>
<dbReference type="STRING" id="479432.Sros_2721"/>
<dbReference type="AlphaFoldDB" id="D2B500"/>
<name>D2B500_STRRD</name>